<comment type="caution">
    <text evidence="14">The sequence shown here is derived from an EMBL/GenBank/DDBJ whole genome shotgun (WGS) entry which is preliminary data.</text>
</comment>
<dbReference type="EMBL" id="BMQB01000006">
    <property type="protein sequence ID" value="GGJ98070.1"/>
    <property type="molecule type" value="Genomic_DNA"/>
</dbReference>
<dbReference type="Gene3D" id="6.10.340.10">
    <property type="match status" value="1"/>
</dbReference>
<evidence type="ECO:0000256" key="7">
    <source>
        <dbReference type="ARBA" id="ARBA00022777"/>
    </source>
</evidence>
<feature type="coiled-coil region" evidence="10">
    <location>
        <begin position="261"/>
        <end position="295"/>
    </location>
</feature>
<evidence type="ECO:0000259" key="13">
    <source>
        <dbReference type="PROSITE" id="PS50885"/>
    </source>
</evidence>
<dbReference type="CDD" id="cd00082">
    <property type="entry name" value="HisKA"/>
    <property type="match status" value="1"/>
</dbReference>
<name>A0A8J3BD30_9ACTN</name>
<feature type="domain" description="HAMP" evidence="13">
    <location>
        <begin position="210"/>
        <end position="262"/>
    </location>
</feature>
<dbReference type="SUPFAM" id="SSF47384">
    <property type="entry name" value="Homodimeric domain of signal transducing histidine kinase"/>
    <property type="match status" value="1"/>
</dbReference>
<proteinExistence type="predicted"/>
<comment type="subcellular location">
    <subcellularLocation>
        <location evidence="2">Cell membrane</location>
    </subcellularLocation>
</comment>
<dbReference type="Pfam" id="PF02518">
    <property type="entry name" value="HATPase_c"/>
    <property type="match status" value="1"/>
</dbReference>
<gene>
    <name evidence="14" type="ORF">GCM10010123_30170</name>
</gene>
<evidence type="ECO:0000259" key="12">
    <source>
        <dbReference type="PROSITE" id="PS50109"/>
    </source>
</evidence>
<keyword evidence="11" id="KW-0472">Membrane</keyword>
<evidence type="ECO:0000313" key="14">
    <source>
        <dbReference type="EMBL" id="GGJ98070.1"/>
    </source>
</evidence>
<dbReference type="SUPFAM" id="SSF55874">
    <property type="entry name" value="ATPase domain of HSP90 chaperone/DNA topoisomerase II/histidine kinase"/>
    <property type="match status" value="1"/>
</dbReference>
<evidence type="ECO:0000256" key="3">
    <source>
        <dbReference type="ARBA" id="ARBA00012438"/>
    </source>
</evidence>
<keyword evidence="6 11" id="KW-0812">Transmembrane</keyword>
<accession>A0A8J3BD30</accession>
<keyword evidence="15" id="KW-1185">Reference proteome</keyword>
<dbReference type="SMART" id="SM00304">
    <property type="entry name" value="HAMP"/>
    <property type="match status" value="1"/>
</dbReference>
<dbReference type="Proteomes" id="UP000649739">
    <property type="component" value="Unassembled WGS sequence"/>
</dbReference>
<keyword evidence="5" id="KW-0808">Transferase</keyword>
<dbReference type="GO" id="GO:0000155">
    <property type="term" value="F:phosphorelay sensor kinase activity"/>
    <property type="evidence" value="ECO:0007669"/>
    <property type="project" value="InterPro"/>
</dbReference>
<dbReference type="InterPro" id="IPR036890">
    <property type="entry name" value="HATPase_C_sf"/>
</dbReference>
<evidence type="ECO:0000313" key="15">
    <source>
        <dbReference type="Proteomes" id="UP000649739"/>
    </source>
</evidence>
<keyword evidence="9" id="KW-0902">Two-component regulatory system</keyword>
<keyword evidence="10" id="KW-0175">Coiled coil</keyword>
<dbReference type="PROSITE" id="PS50885">
    <property type="entry name" value="HAMP"/>
    <property type="match status" value="1"/>
</dbReference>
<dbReference type="Gene3D" id="1.10.287.130">
    <property type="match status" value="1"/>
</dbReference>
<dbReference type="PRINTS" id="PR00344">
    <property type="entry name" value="BCTRLSENSOR"/>
</dbReference>
<dbReference type="Pfam" id="PF00672">
    <property type="entry name" value="HAMP"/>
    <property type="match status" value="1"/>
</dbReference>
<dbReference type="Pfam" id="PF00512">
    <property type="entry name" value="HisKA"/>
    <property type="match status" value="1"/>
</dbReference>
<reference evidence="14" key="2">
    <citation type="submission" date="2020-09" db="EMBL/GenBank/DDBJ databases">
        <authorList>
            <person name="Sun Q."/>
            <person name="Ohkuma M."/>
        </authorList>
    </citation>
    <scope>NUCLEOTIDE SEQUENCE</scope>
    <source>
        <strain evidence="14">JCM 3090</strain>
    </source>
</reference>
<evidence type="ECO:0000256" key="10">
    <source>
        <dbReference type="SAM" id="Coils"/>
    </source>
</evidence>
<evidence type="ECO:0000256" key="8">
    <source>
        <dbReference type="ARBA" id="ARBA00022989"/>
    </source>
</evidence>
<sequence>MRPERVGLRTRVTALCAAVGLLLLAVAGGATILASRSRGHTDRLANEIKPARTAVEALRSGAIEQRSSMRGYAATSDANELGAYRRSAAEQQRLAADLHRLFAGEPALTAQLDAVLAASDRWRSQVAEPIIAATAAGGPTAGQAAIRRVTGEQFTELRNELDALLLRLIQRTDDAVDAVRALANQLYLLLAAAAVFVLLAAILLVVIIQRWVIRPVTRLAGEVRLVAAGDFGHRIAPAGPAELNRLAADVETMRQRIGADLDAVRAARREVEAANAALEAQAAELTRSNRDLEQFAYVASHDLQEPLRKVASFCQLLQRRYLGQLDDKADQYLNFAIDGAQRMQRLINDLLAFSRIGRRRTEFAPLDLDTVLGDVREQLDGAILAAGGTVRWSGLPTVVGEESLLSAVFANLVGNALKFRRPDAPPEVEVSARRVGDEWELTVADNGIGIGPEFVDKVFVIFQRLHGRDAYPGTGIGLAIVKKIIEYHGGRVWVEPREAPDADPGTVIRFTLPATAAPTGATAAPEEVTG</sequence>
<evidence type="ECO:0000256" key="6">
    <source>
        <dbReference type="ARBA" id="ARBA00022692"/>
    </source>
</evidence>
<keyword evidence="7 14" id="KW-0418">Kinase</keyword>
<dbReference type="PANTHER" id="PTHR43304:SF1">
    <property type="entry name" value="PAC DOMAIN-CONTAINING PROTEIN"/>
    <property type="match status" value="1"/>
</dbReference>
<dbReference type="SMART" id="SM00388">
    <property type="entry name" value="HisKA"/>
    <property type="match status" value="1"/>
</dbReference>
<dbReference type="Gene3D" id="3.30.565.10">
    <property type="entry name" value="Histidine kinase-like ATPase, C-terminal domain"/>
    <property type="match status" value="1"/>
</dbReference>
<dbReference type="InterPro" id="IPR005467">
    <property type="entry name" value="His_kinase_dom"/>
</dbReference>
<dbReference type="Pfam" id="PF05227">
    <property type="entry name" value="CHASE3"/>
    <property type="match status" value="1"/>
</dbReference>
<protein>
    <recommendedName>
        <fullName evidence="3">histidine kinase</fullName>
        <ecNumber evidence="3">2.7.13.3</ecNumber>
    </recommendedName>
</protein>
<evidence type="ECO:0000256" key="5">
    <source>
        <dbReference type="ARBA" id="ARBA00022679"/>
    </source>
</evidence>
<keyword evidence="8 11" id="KW-1133">Transmembrane helix</keyword>
<keyword evidence="4" id="KW-0597">Phosphoprotein</keyword>
<feature type="transmembrane region" description="Helical" evidence="11">
    <location>
        <begin position="186"/>
        <end position="208"/>
    </location>
</feature>
<dbReference type="InterPro" id="IPR004358">
    <property type="entry name" value="Sig_transdc_His_kin-like_C"/>
</dbReference>
<evidence type="ECO:0000256" key="11">
    <source>
        <dbReference type="SAM" id="Phobius"/>
    </source>
</evidence>
<evidence type="ECO:0000256" key="9">
    <source>
        <dbReference type="ARBA" id="ARBA00023012"/>
    </source>
</evidence>
<dbReference type="CDD" id="cd06225">
    <property type="entry name" value="HAMP"/>
    <property type="match status" value="1"/>
</dbReference>
<organism evidence="14 15">
    <name type="scientific">Pilimelia anulata</name>
    <dbReference type="NCBI Taxonomy" id="53371"/>
    <lineage>
        <taxon>Bacteria</taxon>
        <taxon>Bacillati</taxon>
        <taxon>Actinomycetota</taxon>
        <taxon>Actinomycetes</taxon>
        <taxon>Micromonosporales</taxon>
        <taxon>Micromonosporaceae</taxon>
        <taxon>Pilimelia</taxon>
    </lineage>
</organism>
<evidence type="ECO:0000256" key="4">
    <source>
        <dbReference type="ARBA" id="ARBA00022553"/>
    </source>
</evidence>
<dbReference type="InterPro" id="IPR036097">
    <property type="entry name" value="HisK_dim/P_sf"/>
</dbReference>
<dbReference type="InterPro" id="IPR003660">
    <property type="entry name" value="HAMP_dom"/>
</dbReference>
<reference evidence="14" key="1">
    <citation type="journal article" date="2014" name="Int. J. Syst. Evol. Microbiol.">
        <title>Complete genome sequence of Corynebacterium casei LMG S-19264T (=DSM 44701T), isolated from a smear-ripened cheese.</title>
        <authorList>
            <consortium name="US DOE Joint Genome Institute (JGI-PGF)"/>
            <person name="Walter F."/>
            <person name="Albersmeier A."/>
            <person name="Kalinowski J."/>
            <person name="Ruckert C."/>
        </authorList>
    </citation>
    <scope>NUCLEOTIDE SEQUENCE</scope>
    <source>
        <strain evidence="14">JCM 3090</strain>
    </source>
</reference>
<evidence type="ECO:0000256" key="2">
    <source>
        <dbReference type="ARBA" id="ARBA00004236"/>
    </source>
</evidence>
<dbReference type="AlphaFoldDB" id="A0A8J3BD30"/>
<dbReference type="SMART" id="SM00387">
    <property type="entry name" value="HATPase_c"/>
    <property type="match status" value="1"/>
</dbReference>
<dbReference type="InterPro" id="IPR007891">
    <property type="entry name" value="CHASE3"/>
</dbReference>
<dbReference type="PANTHER" id="PTHR43304">
    <property type="entry name" value="PHYTOCHROME-LIKE PROTEIN CPH1"/>
    <property type="match status" value="1"/>
</dbReference>
<evidence type="ECO:0000256" key="1">
    <source>
        <dbReference type="ARBA" id="ARBA00000085"/>
    </source>
</evidence>
<dbReference type="GO" id="GO:0005886">
    <property type="term" value="C:plasma membrane"/>
    <property type="evidence" value="ECO:0007669"/>
    <property type="project" value="UniProtKB-SubCell"/>
</dbReference>
<dbReference type="SUPFAM" id="SSF158472">
    <property type="entry name" value="HAMP domain-like"/>
    <property type="match status" value="1"/>
</dbReference>
<comment type="catalytic activity">
    <reaction evidence="1">
        <text>ATP + protein L-histidine = ADP + protein N-phospho-L-histidine.</text>
        <dbReference type="EC" id="2.7.13.3"/>
    </reaction>
</comment>
<dbReference type="RefSeq" id="WP_189170785.1">
    <property type="nucleotide sequence ID" value="NZ_BMQB01000006.1"/>
</dbReference>
<dbReference type="EC" id="2.7.13.3" evidence="3"/>
<feature type="domain" description="Histidine kinase" evidence="12">
    <location>
        <begin position="298"/>
        <end position="516"/>
    </location>
</feature>
<dbReference type="InterPro" id="IPR003661">
    <property type="entry name" value="HisK_dim/P_dom"/>
</dbReference>
<dbReference type="InterPro" id="IPR003594">
    <property type="entry name" value="HATPase_dom"/>
</dbReference>
<dbReference type="PROSITE" id="PS50109">
    <property type="entry name" value="HIS_KIN"/>
    <property type="match status" value="1"/>
</dbReference>
<dbReference type="InterPro" id="IPR052162">
    <property type="entry name" value="Sensor_kinase/Photoreceptor"/>
</dbReference>